<keyword evidence="1" id="KW-0472">Membrane</keyword>
<feature type="transmembrane region" description="Helical" evidence="1">
    <location>
        <begin position="129"/>
        <end position="148"/>
    </location>
</feature>
<organism evidence="2 3">
    <name type="scientific">Catenulispora subtropica</name>
    <dbReference type="NCBI Taxonomy" id="450798"/>
    <lineage>
        <taxon>Bacteria</taxon>
        <taxon>Bacillati</taxon>
        <taxon>Actinomycetota</taxon>
        <taxon>Actinomycetes</taxon>
        <taxon>Catenulisporales</taxon>
        <taxon>Catenulisporaceae</taxon>
        <taxon>Catenulispora</taxon>
    </lineage>
</organism>
<feature type="transmembrane region" description="Helical" evidence="1">
    <location>
        <begin position="79"/>
        <end position="103"/>
    </location>
</feature>
<evidence type="ECO:0000256" key="1">
    <source>
        <dbReference type="SAM" id="Phobius"/>
    </source>
</evidence>
<proteinExistence type="predicted"/>
<reference evidence="3" key="1">
    <citation type="journal article" date="2019" name="Int. J. Syst. Evol. Microbiol.">
        <title>The Global Catalogue of Microorganisms (GCM) 10K type strain sequencing project: providing services to taxonomists for standard genome sequencing and annotation.</title>
        <authorList>
            <consortium name="The Broad Institute Genomics Platform"/>
            <consortium name="The Broad Institute Genome Sequencing Center for Infectious Disease"/>
            <person name="Wu L."/>
            <person name="Ma J."/>
        </authorList>
    </citation>
    <scope>NUCLEOTIDE SEQUENCE [LARGE SCALE GENOMIC DNA]</scope>
    <source>
        <strain evidence="3">JCM 16013</strain>
    </source>
</reference>
<dbReference type="Proteomes" id="UP001499854">
    <property type="component" value="Unassembled WGS sequence"/>
</dbReference>
<comment type="caution">
    <text evidence="2">The sequence shown here is derived from an EMBL/GenBank/DDBJ whole genome shotgun (WGS) entry which is preliminary data.</text>
</comment>
<sequence length="203" mass="20530">MSVVEGRRPGRGVWGHIVGWATPVVLAMAVVWHWYSGALEKHSGYWFGLTAAAATLSAGLVVLAAVGARRDAGSGPARVAPVVAVMVWVAGMAWYFAVVYLGFGEACSGSTGACSWECINQAGEDSQALSVAAVVAATAALPALRAVSRRVESRVVGGIGPVLVLMLFVTAGFLASPHGTSTRCFAAAAVSGPSCGAAATAEP</sequence>
<feature type="transmembrane region" description="Helical" evidence="1">
    <location>
        <begin position="12"/>
        <end position="34"/>
    </location>
</feature>
<evidence type="ECO:0008006" key="4">
    <source>
        <dbReference type="Google" id="ProtNLM"/>
    </source>
</evidence>
<keyword evidence="1" id="KW-0812">Transmembrane</keyword>
<gene>
    <name evidence="2" type="ORF">GCM10009838_82430</name>
</gene>
<feature type="transmembrane region" description="Helical" evidence="1">
    <location>
        <begin position="155"/>
        <end position="175"/>
    </location>
</feature>
<evidence type="ECO:0000313" key="3">
    <source>
        <dbReference type="Proteomes" id="UP001499854"/>
    </source>
</evidence>
<protein>
    <recommendedName>
        <fullName evidence="4">Integral membrane protein</fullName>
    </recommendedName>
</protein>
<dbReference type="EMBL" id="BAAAQM010000079">
    <property type="protein sequence ID" value="GAA2003729.1"/>
    <property type="molecule type" value="Genomic_DNA"/>
</dbReference>
<feature type="transmembrane region" description="Helical" evidence="1">
    <location>
        <begin position="46"/>
        <end position="67"/>
    </location>
</feature>
<dbReference type="RefSeq" id="WP_344662667.1">
    <property type="nucleotide sequence ID" value="NZ_BAAAQM010000079.1"/>
</dbReference>
<keyword evidence="3" id="KW-1185">Reference proteome</keyword>
<evidence type="ECO:0000313" key="2">
    <source>
        <dbReference type="EMBL" id="GAA2003729.1"/>
    </source>
</evidence>
<keyword evidence="1" id="KW-1133">Transmembrane helix</keyword>
<name>A0ABP5ENW4_9ACTN</name>
<accession>A0ABP5ENW4</accession>